<dbReference type="SMART" id="SM00322">
    <property type="entry name" value="KH"/>
    <property type="match status" value="2"/>
</dbReference>
<evidence type="ECO:0000256" key="1">
    <source>
        <dbReference type="ARBA" id="ARBA00022884"/>
    </source>
</evidence>
<dbReference type="Pfam" id="PF00013">
    <property type="entry name" value="KH_1"/>
    <property type="match status" value="1"/>
</dbReference>
<dbReference type="InterPro" id="IPR055211">
    <property type="entry name" value="KH_PNO1_2nd"/>
</dbReference>
<feature type="domain" description="K Homology" evidence="3">
    <location>
        <begin position="1"/>
        <end position="65"/>
    </location>
</feature>
<sequence length="176" mass="19487">MIDEFAIPKDRVAVAIGPNGGTKKNIEKETRTTIRIDSKNGDVEIEAEDAAQVLKAANIVRAIGRGFSPEHAMKLAQDDYYLEIINLTEFLGKHHKAIQSKKGRIIGKEGSIRETIEKDTQTFISVYGKTVGIIGKADNVEKAIQAITMLVKGAEHATVLNYLRQSLTTSEEFEFR</sequence>
<evidence type="ECO:0000259" key="3">
    <source>
        <dbReference type="SMART" id="SM00322"/>
    </source>
</evidence>
<dbReference type="InterPro" id="IPR004087">
    <property type="entry name" value="KH_dom"/>
</dbReference>
<accession>A0A8T4C7K9</accession>
<keyword evidence="1 2" id="KW-0694">RNA-binding</keyword>
<dbReference type="PANTHER" id="PTHR12826:SF13">
    <property type="entry name" value="RNA-BINDING PROTEIN PNO1"/>
    <property type="match status" value="1"/>
</dbReference>
<dbReference type="PANTHER" id="PTHR12826">
    <property type="entry name" value="RIBONUCLEASE Y"/>
    <property type="match status" value="1"/>
</dbReference>
<evidence type="ECO:0000256" key="2">
    <source>
        <dbReference type="PROSITE-ProRule" id="PRU00117"/>
    </source>
</evidence>
<feature type="domain" description="K Homology" evidence="3">
    <location>
        <begin position="85"/>
        <end position="152"/>
    </location>
</feature>
<dbReference type="InterPro" id="IPR036612">
    <property type="entry name" value="KH_dom_type_1_sf"/>
</dbReference>
<protein>
    <submittedName>
        <fullName evidence="4">RNA-processing protein</fullName>
    </submittedName>
</protein>
<dbReference type="AlphaFoldDB" id="A0A8T4C7K9"/>
<gene>
    <name evidence="4" type="ORF">FJY86_03025</name>
</gene>
<evidence type="ECO:0000313" key="4">
    <source>
        <dbReference type="EMBL" id="MBM3282287.1"/>
    </source>
</evidence>
<dbReference type="SUPFAM" id="SSF54791">
    <property type="entry name" value="Eukaryotic type KH-domain (KH-domain type I)"/>
    <property type="match status" value="2"/>
</dbReference>
<dbReference type="PROSITE" id="PS50084">
    <property type="entry name" value="KH_TYPE_1"/>
    <property type="match status" value="1"/>
</dbReference>
<dbReference type="InterPro" id="IPR019964">
    <property type="entry name" value="KH_domain_protein_archaea"/>
</dbReference>
<reference evidence="4" key="1">
    <citation type="submission" date="2019-03" db="EMBL/GenBank/DDBJ databases">
        <title>Lake Tanganyika Metagenome-Assembled Genomes (MAGs).</title>
        <authorList>
            <person name="Tran P."/>
        </authorList>
    </citation>
    <scope>NUCLEOTIDE SEQUENCE</scope>
    <source>
        <strain evidence="4">M_DeepCast_50m_m2_156</strain>
    </source>
</reference>
<name>A0A8T4C7K9_9ARCH</name>
<evidence type="ECO:0000313" key="5">
    <source>
        <dbReference type="Proteomes" id="UP000774699"/>
    </source>
</evidence>
<dbReference type="EMBL" id="VGJJ01000021">
    <property type="protein sequence ID" value="MBM3282287.1"/>
    <property type="molecule type" value="Genomic_DNA"/>
</dbReference>
<dbReference type="NCBIfam" id="TIGR03665">
    <property type="entry name" value="arCOG04150"/>
    <property type="match status" value="1"/>
</dbReference>
<comment type="caution">
    <text evidence="4">The sequence shown here is derived from an EMBL/GenBank/DDBJ whole genome shotgun (WGS) entry which is preliminary data.</text>
</comment>
<dbReference type="Pfam" id="PF22891">
    <property type="entry name" value="KH_PNO1_2nd"/>
    <property type="match status" value="1"/>
</dbReference>
<organism evidence="4 5">
    <name type="scientific">Candidatus Iainarchaeum sp</name>
    <dbReference type="NCBI Taxonomy" id="3101447"/>
    <lineage>
        <taxon>Archaea</taxon>
        <taxon>Candidatus Iainarchaeota</taxon>
        <taxon>Candidatus Iainarchaeia</taxon>
        <taxon>Candidatus Iainarchaeales</taxon>
        <taxon>Candidatus Iainarchaeaceae</taxon>
        <taxon>Candidatus Iainarchaeum</taxon>
    </lineage>
</organism>
<dbReference type="InterPro" id="IPR004088">
    <property type="entry name" value="KH_dom_type_1"/>
</dbReference>
<proteinExistence type="predicted"/>
<dbReference type="GO" id="GO:0003723">
    <property type="term" value="F:RNA binding"/>
    <property type="evidence" value="ECO:0007669"/>
    <property type="project" value="UniProtKB-UniRule"/>
</dbReference>
<dbReference type="Proteomes" id="UP000774699">
    <property type="component" value="Unassembled WGS sequence"/>
</dbReference>
<dbReference type="Gene3D" id="3.30.1370.10">
    <property type="entry name" value="K Homology domain, type 1"/>
    <property type="match status" value="2"/>
</dbReference>